<evidence type="ECO:0000313" key="1">
    <source>
        <dbReference type="EMBL" id="KAF9786653.1"/>
    </source>
</evidence>
<keyword evidence="2" id="KW-1185">Reference proteome</keyword>
<dbReference type="Proteomes" id="UP000736335">
    <property type="component" value="Unassembled WGS sequence"/>
</dbReference>
<proteinExistence type="predicted"/>
<feature type="non-terminal residue" evidence="1">
    <location>
        <position position="1"/>
    </location>
</feature>
<organism evidence="1 2">
    <name type="scientific">Thelephora terrestris</name>
    <dbReference type="NCBI Taxonomy" id="56493"/>
    <lineage>
        <taxon>Eukaryota</taxon>
        <taxon>Fungi</taxon>
        <taxon>Dikarya</taxon>
        <taxon>Basidiomycota</taxon>
        <taxon>Agaricomycotina</taxon>
        <taxon>Agaricomycetes</taxon>
        <taxon>Thelephorales</taxon>
        <taxon>Thelephoraceae</taxon>
        <taxon>Thelephora</taxon>
    </lineage>
</organism>
<dbReference type="OrthoDB" id="2947226at2759"/>
<feature type="non-terminal residue" evidence="1">
    <location>
        <position position="61"/>
    </location>
</feature>
<name>A0A9P6HGP1_9AGAM</name>
<sequence length="61" mass="7155">VSAIAHTDYECYFINLHALHNCAYLQKVLPRNLIVPVPWTQDRQELHNRMAKKLQKENPGK</sequence>
<reference evidence="1" key="2">
    <citation type="submission" date="2020-11" db="EMBL/GenBank/DDBJ databases">
        <authorList>
            <consortium name="DOE Joint Genome Institute"/>
            <person name="Kuo A."/>
            <person name="Miyauchi S."/>
            <person name="Kiss E."/>
            <person name="Drula E."/>
            <person name="Kohler A."/>
            <person name="Sanchez-Garcia M."/>
            <person name="Andreopoulos B."/>
            <person name="Barry K.W."/>
            <person name="Bonito G."/>
            <person name="Buee M."/>
            <person name="Carver A."/>
            <person name="Chen C."/>
            <person name="Cichocki N."/>
            <person name="Clum A."/>
            <person name="Culley D."/>
            <person name="Crous P.W."/>
            <person name="Fauchery L."/>
            <person name="Girlanda M."/>
            <person name="Hayes R."/>
            <person name="Keri Z."/>
            <person name="Labutti K."/>
            <person name="Lipzen A."/>
            <person name="Lombard V."/>
            <person name="Magnuson J."/>
            <person name="Maillard F."/>
            <person name="Morin E."/>
            <person name="Murat C."/>
            <person name="Nolan M."/>
            <person name="Ohm R."/>
            <person name="Pangilinan J."/>
            <person name="Pereira M."/>
            <person name="Perotto S."/>
            <person name="Peter M."/>
            <person name="Riley R."/>
            <person name="Sitrit Y."/>
            <person name="Stielow B."/>
            <person name="Szollosi G."/>
            <person name="Zifcakova L."/>
            <person name="Stursova M."/>
            <person name="Spatafora J.W."/>
            <person name="Tedersoo L."/>
            <person name="Vaario L.-M."/>
            <person name="Yamada A."/>
            <person name="Yan M."/>
            <person name="Wang P."/>
            <person name="Xu J."/>
            <person name="Bruns T."/>
            <person name="Baldrian P."/>
            <person name="Vilgalys R."/>
            <person name="Henrissat B."/>
            <person name="Grigoriev I.V."/>
            <person name="Hibbett D."/>
            <person name="Nagy L.G."/>
            <person name="Martin F.M."/>
        </authorList>
    </citation>
    <scope>NUCLEOTIDE SEQUENCE</scope>
    <source>
        <strain evidence="1">UH-Tt-Lm1</strain>
    </source>
</reference>
<gene>
    <name evidence="1" type="ORF">BJ322DRAFT_984704</name>
</gene>
<reference evidence="1" key="1">
    <citation type="journal article" date="2020" name="Nat. Commun.">
        <title>Large-scale genome sequencing of mycorrhizal fungi provides insights into the early evolution of symbiotic traits.</title>
        <authorList>
            <person name="Miyauchi S."/>
            <person name="Kiss E."/>
            <person name="Kuo A."/>
            <person name="Drula E."/>
            <person name="Kohler A."/>
            <person name="Sanchez-Garcia M."/>
            <person name="Morin E."/>
            <person name="Andreopoulos B."/>
            <person name="Barry K.W."/>
            <person name="Bonito G."/>
            <person name="Buee M."/>
            <person name="Carver A."/>
            <person name="Chen C."/>
            <person name="Cichocki N."/>
            <person name="Clum A."/>
            <person name="Culley D."/>
            <person name="Crous P.W."/>
            <person name="Fauchery L."/>
            <person name="Girlanda M."/>
            <person name="Hayes R.D."/>
            <person name="Keri Z."/>
            <person name="LaButti K."/>
            <person name="Lipzen A."/>
            <person name="Lombard V."/>
            <person name="Magnuson J."/>
            <person name="Maillard F."/>
            <person name="Murat C."/>
            <person name="Nolan M."/>
            <person name="Ohm R.A."/>
            <person name="Pangilinan J."/>
            <person name="Pereira M.F."/>
            <person name="Perotto S."/>
            <person name="Peter M."/>
            <person name="Pfister S."/>
            <person name="Riley R."/>
            <person name="Sitrit Y."/>
            <person name="Stielow J.B."/>
            <person name="Szollosi G."/>
            <person name="Zifcakova L."/>
            <person name="Stursova M."/>
            <person name="Spatafora J.W."/>
            <person name="Tedersoo L."/>
            <person name="Vaario L.M."/>
            <person name="Yamada A."/>
            <person name="Yan M."/>
            <person name="Wang P."/>
            <person name="Xu J."/>
            <person name="Bruns T."/>
            <person name="Baldrian P."/>
            <person name="Vilgalys R."/>
            <person name="Dunand C."/>
            <person name="Henrissat B."/>
            <person name="Grigoriev I.V."/>
            <person name="Hibbett D."/>
            <person name="Nagy L.G."/>
            <person name="Martin F.M."/>
        </authorList>
    </citation>
    <scope>NUCLEOTIDE SEQUENCE</scope>
    <source>
        <strain evidence="1">UH-Tt-Lm1</strain>
    </source>
</reference>
<dbReference type="AlphaFoldDB" id="A0A9P6HGP1"/>
<accession>A0A9P6HGP1</accession>
<comment type="caution">
    <text evidence="1">The sequence shown here is derived from an EMBL/GenBank/DDBJ whole genome shotgun (WGS) entry which is preliminary data.</text>
</comment>
<protein>
    <submittedName>
        <fullName evidence="1">Uncharacterized protein</fullName>
    </submittedName>
</protein>
<evidence type="ECO:0000313" key="2">
    <source>
        <dbReference type="Proteomes" id="UP000736335"/>
    </source>
</evidence>
<dbReference type="EMBL" id="WIUZ02000005">
    <property type="protein sequence ID" value="KAF9786653.1"/>
    <property type="molecule type" value="Genomic_DNA"/>
</dbReference>